<evidence type="ECO:0000313" key="1">
    <source>
        <dbReference type="EMBL" id="CAA6817014.1"/>
    </source>
</evidence>
<gene>
    <name evidence="1" type="ORF">HELGO_WM18196</name>
</gene>
<sequence length="103" mass="12309">MDDLKLRQILFQLQEQNKDLLNMVMHLQVSNNELKEQLNNDFYKVYTEMYNLKAPEEVKDFLESKKFIVGEFNDMTAKETIKAIEKFNENLEVMEENLENIVS</sequence>
<reference evidence="1" key="1">
    <citation type="submission" date="2020-01" db="EMBL/GenBank/DDBJ databases">
        <authorList>
            <person name="Meier V. D."/>
            <person name="Meier V D."/>
        </authorList>
    </citation>
    <scope>NUCLEOTIDE SEQUENCE</scope>
    <source>
        <strain evidence="1">HLG_WM_MAG_02</strain>
    </source>
</reference>
<organism evidence="1">
    <name type="scientific">uncultured Sulfurovum sp</name>
    <dbReference type="NCBI Taxonomy" id="269237"/>
    <lineage>
        <taxon>Bacteria</taxon>
        <taxon>Pseudomonadati</taxon>
        <taxon>Campylobacterota</taxon>
        <taxon>Epsilonproteobacteria</taxon>
        <taxon>Campylobacterales</taxon>
        <taxon>Sulfurovaceae</taxon>
        <taxon>Sulfurovum</taxon>
        <taxon>environmental samples</taxon>
    </lineage>
</organism>
<dbReference type="EMBL" id="CACVAZ010000110">
    <property type="protein sequence ID" value="CAA6817014.1"/>
    <property type="molecule type" value="Genomic_DNA"/>
</dbReference>
<proteinExistence type="predicted"/>
<protein>
    <submittedName>
        <fullName evidence="1">Uncharacterized protein</fullName>
    </submittedName>
</protein>
<dbReference type="AlphaFoldDB" id="A0A6S6TCE1"/>
<name>A0A6S6TCE1_9BACT</name>
<accession>A0A6S6TCE1</accession>